<dbReference type="AlphaFoldDB" id="A0A6J6NTQ5"/>
<accession>A0A6J6NTQ5</accession>
<organism evidence="1">
    <name type="scientific">freshwater metagenome</name>
    <dbReference type="NCBI Taxonomy" id="449393"/>
    <lineage>
        <taxon>unclassified sequences</taxon>
        <taxon>metagenomes</taxon>
        <taxon>ecological metagenomes</taxon>
    </lineage>
</organism>
<protein>
    <submittedName>
        <fullName evidence="1">Unannotated protein</fullName>
    </submittedName>
</protein>
<proteinExistence type="predicted"/>
<gene>
    <name evidence="1" type="ORF">UFOPK2334_01571</name>
</gene>
<name>A0A6J6NTQ5_9ZZZZ</name>
<dbReference type="EMBL" id="CAEZXA010000202">
    <property type="protein sequence ID" value="CAB4688105.1"/>
    <property type="molecule type" value="Genomic_DNA"/>
</dbReference>
<evidence type="ECO:0000313" key="1">
    <source>
        <dbReference type="EMBL" id="CAB4688105.1"/>
    </source>
</evidence>
<reference evidence="1" key="1">
    <citation type="submission" date="2020-05" db="EMBL/GenBank/DDBJ databases">
        <authorList>
            <person name="Chiriac C."/>
            <person name="Salcher M."/>
            <person name="Ghai R."/>
            <person name="Kavagutti S V."/>
        </authorList>
    </citation>
    <scope>NUCLEOTIDE SEQUENCE</scope>
</reference>
<sequence length="170" mass="17753">MAMRPPYVLNKDSGPGVDYAIVQDMTAKDDFHVRLSITPGDVGANRILIELFGPSRIQNFTVTLTPANPNFSGYTINVPITRPGGALVEQDAGLLLRAPGEWTATITGVTTIGDLPPMTTTFIVADGTTVTTLPKQGLKRSTTTIAQSTTTTTVAPAPAVTTSTTVPPAG</sequence>